<dbReference type="AlphaFoldDB" id="A0A917X1R7"/>
<evidence type="ECO:0000313" key="3">
    <source>
        <dbReference type="Proteomes" id="UP000642070"/>
    </source>
</evidence>
<accession>A0A917X1R7</accession>
<reference evidence="2" key="1">
    <citation type="journal article" date="2014" name="Int. J. Syst. Evol. Microbiol.">
        <title>Complete genome sequence of Corynebacterium casei LMG S-19264T (=DSM 44701T), isolated from a smear-ripened cheese.</title>
        <authorList>
            <consortium name="US DOE Joint Genome Institute (JGI-PGF)"/>
            <person name="Walter F."/>
            <person name="Albersmeier A."/>
            <person name="Kalinowski J."/>
            <person name="Ruckert C."/>
        </authorList>
    </citation>
    <scope>NUCLEOTIDE SEQUENCE</scope>
    <source>
        <strain evidence="2">JCM 19831</strain>
    </source>
</reference>
<organism evidence="2 3">
    <name type="scientific">Dactylosporangium sucinum</name>
    <dbReference type="NCBI Taxonomy" id="1424081"/>
    <lineage>
        <taxon>Bacteria</taxon>
        <taxon>Bacillati</taxon>
        <taxon>Actinomycetota</taxon>
        <taxon>Actinomycetes</taxon>
        <taxon>Micromonosporales</taxon>
        <taxon>Micromonosporaceae</taxon>
        <taxon>Dactylosporangium</taxon>
    </lineage>
</organism>
<gene>
    <name evidence="2" type="ORF">GCM10007977_071090</name>
</gene>
<proteinExistence type="predicted"/>
<feature type="compositionally biased region" description="Basic and acidic residues" evidence="1">
    <location>
        <begin position="12"/>
        <end position="27"/>
    </location>
</feature>
<sequence length="73" mass="8447">MHGSARSARGRWAHEQHDTGSDRPARRGDRRRRRDRRVGHIYRNKSFNSYGTLNAREDFLAKYPAVTQPAAPT</sequence>
<evidence type="ECO:0000313" key="2">
    <source>
        <dbReference type="EMBL" id="GGM59367.1"/>
    </source>
</evidence>
<feature type="region of interest" description="Disordered" evidence="1">
    <location>
        <begin position="1"/>
        <end position="39"/>
    </location>
</feature>
<name>A0A917X1R7_9ACTN</name>
<reference evidence="2" key="2">
    <citation type="submission" date="2020-09" db="EMBL/GenBank/DDBJ databases">
        <authorList>
            <person name="Sun Q."/>
            <person name="Ohkuma M."/>
        </authorList>
    </citation>
    <scope>NUCLEOTIDE SEQUENCE</scope>
    <source>
        <strain evidence="2">JCM 19831</strain>
    </source>
</reference>
<dbReference type="EMBL" id="BMPI01000042">
    <property type="protein sequence ID" value="GGM59367.1"/>
    <property type="molecule type" value="Genomic_DNA"/>
</dbReference>
<dbReference type="Proteomes" id="UP000642070">
    <property type="component" value="Unassembled WGS sequence"/>
</dbReference>
<dbReference type="RefSeq" id="WP_190254397.1">
    <property type="nucleotide sequence ID" value="NZ_BMPI01000042.1"/>
</dbReference>
<feature type="compositionally biased region" description="Basic residues" evidence="1">
    <location>
        <begin position="28"/>
        <end position="39"/>
    </location>
</feature>
<protein>
    <submittedName>
        <fullName evidence="2">Uncharacterized protein</fullName>
    </submittedName>
</protein>
<evidence type="ECO:0000256" key="1">
    <source>
        <dbReference type="SAM" id="MobiDB-lite"/>
    </source>
</evidence>
<comment type="caution">
    <text evidence="2">The sequence shown here is derived from an EMBL/GenBank/DDBJ whole genome shotgun (WGS) entry which is preliminary data.</text>
</comment>
<keyword evidence="3" id="KW-1185">Reference proteome</keyword>